<keyword evidence="3" id="KW-1185">Reference proteome</keyword>
<feature type="region of interest" description="Disordered" evidence="1">
    <location>
        <begin position="77"/>
        <end position="98"/>
    </location>
</feature>
<gene>
    <name evidence="2" type="ORF">CEXT_585301</name>
</gene>
<reference evidence="2 3" key="1">
    <citation type="submission" date="2021-06" db="EMBL/GenBank/DDBJ databases">
        <title>Caerostris extrusa draft genome.</title>
        <authorList>
            <person name="Kono N."/>
            <person name="Arakawa K."/>
        </authorList>
    </citation>
    <scope>NUCLEOTIDE SEQUENCE [LARGE SCALE GENOMIC DNA]</scope>
</reference>
<evidence type="ECO:0000313" key="3">
    <source>
        <dbReference type="Proteomes" id="UP001054945"/>
    </source>
</evidence>
<organism evidence="2 3">
    <name type="scientific">Caerostris extrusa</name>
    <name type="common">Bark spider</name>
    <name type="synonym">Caerostris bankana</name>
    <dbReference type="NCBI Taxonomy" id="172846"/>
    <lineage>
        <taxon>Eukaryota</taxon>
        <taxon>Metazoa</taxon>
        <taxon>Ecdysozoa</taxon>
        <taxon>Arthropoda</taxon>
        <taxon>Chelicerata</taxon>
        <taxon>Arachnida</taxon>
        <taxon>Araneae</taxon>
        <taxon>Araneomorphae</taxon>
        <taxon>Entelegynae</taxon>
        <taxon>Araneoidea</taxon>
        <taxon>Araneidae</taxon>
        <taxon>Caerostris</taxon>
    </lineage>
</organism>
<dbReference type="EMBL" id="BPLR01008097">
    <property type="protein sequence ID" value="GIY22031.1"/>
    <property type="molecule type" value="Genomic_DNA"/>
</dbReference>
<comment type="caution">
    <text evidence="2">The sequence shown here is derived from an EMBL/GenBank/DDBJ whole genome shotgun (WGS) entry which is preliminary data.</text>
</comment>
<protein>
    <submittedName>
        <fullName evidence="2">Uncharacterized protein</fullName>
    </submittedName>
</protein>
<dbReference type="AlphaFoldDB" id="A0AAV4RNX0"/>
<accession>A0AAV4RNX0</accession>
<dbReference type="Proteomes" id="UP001054945">
    <property type="component" value="Unassembled WGS sequence"/>
</dbReference>
<sequence>MPKSQRTKLKREYPWSHLVESILTRENKFNRRNAKVIFDAVKTRIQINALMKEIQNCKPDSPKNTWMSWKKSSSFGVSTSDLEEPKPLPPKKTAPAANQVEKVIQKGALDIAVSRNAMDKLEKSLSQADPSSENAARIRNQLTFYADSYKVKLKRGKSNEPSPTEEPFQIPPKDSPAETKPRIQASKVLKSKTNSFR</sequence>
<evidence type="ECO:0000256" key="1">
    <source>
        <dbReference type="SAM" id="MobiDB-lite"/>
    </source>
</evidence>
<name>A0AAV4RNX0_CAEEX</name>
<proteinExistence type="predicted"/>
<feature type="region of interest" description="Disordered" evidence="1">
    <location>
        <begin position="153"/>
        <end position="197"/>
    </location>
</feature>
<evidence type="ECO:0000313" key="2">
    <source>
        <dbReference type="EMBL" id="GIY22031.1"/>
    </source>
</evidence>